<dbReference type="Proteomes" id="UP000039865">
    <property type="component" value="Unassembled WGS sequence"/>
</dbReference>
<name>A0A078A3I3_STYLE</name>
<protein>
    <submittedName>
        <fullName evidence="2">Uncharacterized protein</fullName>
    </submittedName>
</protein>
<evidence type="ECO:0000313" key="3">
    <source>
        <dbReference type="Proteomes" id="UP000039865"/>
    </source>
</evidence>
<dbReference type="AlphaFoldDB" id="A0A078A3I3"/>
<dbReference type="InParanoid" id="A0A078A3I3"/>
<gene>
    <name evidence="2" type="primary">Contig8507.g9077</name>
    <name evidence="2" type="ORF">STYLEM_5074</name>
</gene>
<sequence length="269" mass="32226">MHRQLNDIHDNDRERARSIIKNLFKNKKIMLQNPYFCKVPKEEDVLDLPSRVLFNIAQISEDDINVLDNENEFYQELQKIKHKNEQRYDSKIRAFPNHEEMMKRVKSQIERKQQQKQRKNSNMNQTQFIPKQISTIQDSILPLQKHKRNITFSEPYIEKKSTVRTEEFRDTFQSGKLITLLDNQQQFSEDFSQQNNLKGLKHLQRKFLEQKIRANLIRTSFSTKDKIILGERKKEMRQSGILQENKNQKKVSQLLAKYLTKYLNDGEVS</sequence>
<feature type="region of interest" description="Disordered" evidence="1">
    <location>
        <begin position="108"/>
        <end position="128"/>
    </location>
</feature>
<dbReference type="EMBL" id="CCKQ01004929">
    <property type="protein sequence ID" value="CDW76078.1"/>
    <property type="molecule type" value="Genomic_DNA"/>
</dbReference>
<organism evidence="2 3">
    <name type="scientific">Stylonychia lemnae</name>
    <name type="common">Ciliate</name>
    <dbReference type="NCBI Taxonomy" id="5949"/>
    <lineage>
        <taxon>Eukaryota</taxon>
        <taxon>Sar</taxon>
        <taxon>Alveolata</taxon>
        <taxon>Ciliophora</taxon>
        <taxon>Intramacronucleata</taxon>
        <taxon>Spirotrichea</taxon>
        <taxon>Stichotrichia</taxon>
        <taxon>Sporadotrichida</taxon>
        <taxon>Oxytrichidae</taxon>
        <taxon>Stylonychinae</taxon>
        <taxon>Stylonychia</taxon>
    </lineage>
</organism>
<evidence type="ECO:0000313" key="2">
    <source>
        <dbReference type="EMBL" id="CDW76078.1"/>
    </source>
</evidence>
<accession>A0A078A3I3</accession>
<evidence type="ECO:0000256" key="1">
    <source>
        <dbReference type="SAM" id="MobiDB-lite"/>
    </source>
</evidence>
<keyword evidence="3" id="KW-1185">Reference proteome</keyword>
<reference evidence="2 3" key="1">
    <citation type="submission" date="2014-06" db="EMBL/GenBank/DDBJ databases">
        <authorList>
            <person name="Swart Estienne"/>
        </authorList>
    </citation>
    <scope>NUCLEOTIDE SEQUENCE [LARGE SCALE GENOMIC DNA]</scope>
    <source>
        <strain evidence="2 3">130c</strain>
    </source>
</reference>
<proteinExistence type="predicted"/>